<protein>
    <submittedName>
        <fullName evidence="1">Uncharacterized protein</fullName>
    </submittedName>
</protein>
<evidence type="ECO:0000313" key="1">
    <source>
        <dbReference type="EMBL" id="EFE89403.1"/>
    </source>
</evidence>
<dbReference type="EMBL" id="ACCG02000009">
    <property type="protein sequence ID" value="EFE89403.1"/>
    <property type="molecule type" value="Genomic_DNA"/>
</dbReference>
<sequence>MNQGRAKGCISCFRHDFWRRLIIEHTLCCCSSQSLQNNVMTKA</sequence>
<reference evidence="1 2" key="1">
    <citation type="submission" date="2010-02" db="EMBL/GenBank/DDBJ databases">
        <authorList>
            <person name="Weinstock G."/>
            <person name="Sodergren E."/>
            <person name="Clifton S."/>
            <person name="Fulton L."/>
            <person name="Fulton B."/>
            <person name="Courtney L."/>
            <person name="Fronick C."/>
            <person name="Harrison M."/>
            <person name="Strong C."/>
            <person name="Farmer C."/>
            <person name="Delahaunty K."/>
            <person name="Markovic C."/>
            <person name="Hall O."/>
            <person name="Minx P."/>
            <person name="Tomlinson C."/>
            <person name="Mitreva M."/>
            <person name="Nelson J."/>
            <person name="Hou S."/>
            <person name="Wollam A."/>
            <person name="Pepin K.H."/>
            <person name="Johnson M."/>
            <person name="Bhonagiri V."/>
            <person name="Zhang X."/>
            <person name="Suruliraj S."/>
            <person name="Warren W."/>
            <person name="Chinwalla A."/>
            <person name="Mardis E.R."/>
            <person name="Wilson R.K."/>
        </authorList>
    </citation>
    <scope>NUCLEOTIDE SEQUENCE [LARGE SCALE GENOMIC DNA]</scope>
    <source>
        <strain evidence="1 2">DSM 20213</strain>
    </source>
</reference>
<evidence type="ECO:0000313" key="2">
    <source>
        <dbReference type="Proteomes" id="UP000003191"/>
    </source>
</evidence>
<keyword evidence="2" id="KW-1185">Reference proteome</keyword>
<dbReference type="HOGENOM" id="CLU_3230281_0_0_11"/>
<proteinExistence type="predicted"/>
<dbReference type="AlphaFoldDB" id="D4BP16"/>
<organism evidence="1 2">
    <name type="scientific">Bifidobacterium breve DSM 20213 = JCM 1192</name>
    <dbReference type="NCBI Taxonomy" id="518634"/>
    <lineage>
        <taxon>Bacteria</taxon>
        <taxon>Bacillati</taxon>
        <taxon>Actinomycetota</taxon>
        <taxon>Actinomycetes</taxon>
        <taxon>Bifidobacteriales</taxon>
        <taxon>Bifidobacteriaceae</taxon>
        <taxon>Bifidobacterium</taxon>
    </lineage>
</organism>
<gene>
    <name evidence="1" type="ORF">BIFBRE_03824</name>
</gene>
<name>D4BP16_BIFBR</name>
<accession>D4BP16</accession>
<dbReference type="Proteomes" id="UP000003191">
    <property type="component" value="Unassembled WGS sequence"/>
</dbReference>
<comment type="caution">
    <text evidence="1">The sequence shown here is derived from an EMBL/GenBank/DDBJ whole genome shotgun (WGS) entry which is preliminary data.</text>
</comment>